<reference evidence="1" key="2">
    <citation type="submission" date="2015-06" db="UniProtKB">
        <authorList>
            <consortium name="EnsemblPlants"/>
        </authorList>
    </citation>
    <scope>IDENTIFICATION</scope>
    <source>
        <strain evidence="1">cv. Heinz 1706</strain>
    </source>
</reference>
<dbReference type="PaxDb" id="4081-Solyc08g045860.1.1"/>
<dbReference type="AlphaFoldDB" id="K4CKE0"/>
<sequence>MSSSLQDPTPSRARCRPRWSWKLVQWFLSWTTGIIWMDGKSRAGRPLTCAGEGLGSLFFRTLVCNKARRPPAGFEMDQVGHPFTTWVELAVFSIFFNGRK</sequence>
<proteinExistence type="predicted"/>
<organism evidence="1">
    <name type="scientific">Solanum lycopersicum</name>
    <name type="common">Tomato</name>
    <name type="synonym">Lycopersicon esculentum</name>
    <dbReference type="NCBI Taxonomy" id="4081"/>
    <lineage>
        <taxon>Eukaryota</taxon>
        <taxon>Viridiplantae</taxon>
        <taxon>Streptophyta</taxon>
        <taxon>Embryophyta</taxon>
        <taxon>Tracheophyta</taxon>
        <taxon>Spermatophyta</taxon>
        <taxon>Magnoliopsida</taxon>
        <taxon>eudicotyledons</taxon>
        <taxon>Gunneridae</taxon>
        <taxon>Pentapetalae</taxon>
        <taxon>asterids</taxon>
        <taxon>lamiids</taxon>
        <taxon>Solanales</taxon>
        <taxon>Solanaceae</taxon>
        <taxon>Solanoideae</taxon>
        <taxon>Solaneae</taxon>
        <taxon>Solanum</taxon>
        <taxon>Solanum subgen. Lycopersicon</taxon>
    </lineage>
</organism>
<dbReference type="InParanoid" id="K4CKE0"/>
<name>K4CKE0_SOLLC</name>
<dbReference type="Gramene" id="Solyc08g045860.1.1">
    <property type="protein sequence ID" value="Solyc08g045860.1.1"/>
    <property type="gene ID" value="Solyc08g045860.1"/>
</dbReference>
<keyword evidence="2" id="KW-1185">Reference proteome</keyword>
<evidence type="ECO:0000313" key="1">
    <source>
        <dbReference type="EnsemblPlants" id="Solyc08g045860.1.1"/>
    </source>
</evidence>
<dbReference type="EnsemblPlants" id="Solyc08g045860.1.1">
    <property type="protein sequence ID" value="Solyc08g045860.1.1"/>
    <property type="gene ID" value="Solyc08g045860.1"/>
</dbReference>
<protein>
    <submittedName>
        <fullName evidence="1">Uncharacterized protein</fullName>
    </submittedName>
</protein>
<accession>K4CKE0</accession>
<dbReference type="Proteomes" id="UP000004994">
    <property type="component" value="Chromosome 8"/>
</dbReference>
<dbReference type="HOGENOM" id="CLU_2311073_0_0_1"/>
<evidence type="ECO:0000313" key="2">
    <source>
        <dbReference type="Proteomes" id="UP000004994"/>
    </source>
</evidence>
<reference evidence="1" key="1">
    <citation type="journal article" date="2012" name="Nature">
        <title>The tomato genome sequence provides insights into fleshy fruit evolution.</title>
        <authorList>
            <consortium name="Tomato Genome Consortium"/>
        </authorList>
    </citation>
    <scope>NUCLEOTIDE SEQUENCE [LARGE SCALE GENOMIC DNA]</scope>
    <source>
        <strain evidence="1">cv. Heinz 1706</strain>
    </source>
</reference>